<dbReference type="PANTHER" id="PTHR24020:SF84">
    <property type="entry name" value="VWFA DOMAIN-CONTAINING PROTEIN"/>
    <property type="match status" value="1"/>
</dbReference>
<evidence type="ECO:0000259" key="1">
    <source>
        <dbReference type="PROSITE" id="PS50234"/>
    </source>
</evidence>
<dbReference type="PROSITE" id="PS50234">
    <property type="entry name" value="VWFA"/>
    <property type="match status" value="1"/>
</dbReference>
<feature type="domain" description="VWFA" evidence="1">
    <location>
        <begin position="26"/>
        <end position="207"/>
    </location>
</feature>
<evidence type="ECO:0000313" key="2">
    <source>
        <dbReference type="EMBL" id="KAK2166377.1"/>
    </source>
</evidence>
<gene>
    <name evidence="2" type="ORF">NP493_1324g00016</name>
</gene>
<proteinExistence type="predicted"/>
<name>A0AAD9K818_RIDPI</name>
<evidence type="ECO:0000313" key="3">
    <source>
        <dbReference type="Proteomes" id="UP001209878"/>
    </source>
</evidence>
<accession>A0AAD9K818</accession>
<reference evidence="2" key="1">
    <citation type="journal article" date="2023" name="Mol. Biol. Evol.">
        <title>Third-Generation Sequencing Reveals the Adaptive Role of the Epigenome in Three Deep-Sea Polychaetes.</title>
        <authorList>
            <person name="Perez M."/>
            <person name="Aroh O."/>
            <person name="Sun Y."/>
            <person name="Lan Y."/>
            <person name="Juniper S.K."/>
            <person name="Young C.R."/>
            <person name="Angers B."/>
            <person name="Qian P.Y."/>
        </authorList>
    </citation>
    <scope>NUCLEOTIDE SEQUENCE</scope>
    <source>
        <strain evidence="2">R07B-5</strain>
    </source>
</reference>
<comment type="caution">
    <text evidence="2">The sequence shown here is derived from an EMBL/GenBank/DDBJ whole genome shotgun (WGS) entry which is preliminary data.</text>
</comment>
<dbReference type="InterPro" id="IPR050525">
    <property type="entry name" value="ECM_Assembly_Org"/>
</dbReference>
<dbReference type="InterPro" id="IPR036465">
    <property type="entry name" value="vWFA_dom_sf"/>
</dbReference>
<dbReference type="SUPFAM" id="SSF53300">
    <property type="entry name" value="vWA-like"/>
    <property type="match status" value="1"/>
</dbReference>
<dbReference type="AlphaFoldDB" id="A0AAD9K818"/>
<dbReference type="EMBL" id="JAODUO010001323">
    <property type="protein sequence ID" value="KAK2166377.1"/>
    <property type="molecule type" value="Genomic_DNA"/>
</dbReference>
<protein>
    <recommendedName>
        <fullName evidence="1">VWFA domain-containing protein</fullName>
    </recommendedName>
</protein>
<dbReference type="Pfam" id="PF00092">
    <property type="entry name" value="VWA"/>
    <property type="match status" value="1"/>
</dbReference>
<dbReference type="Gene3D" id="3.40.50.410">
    <property type="entry name" value="von Willebrand factor, type A domain"/>
    <property type="match status" value="1"/>
</dbReference>
<sequence length="268" mass="29288">MIKILLINYPSFEPLLVTDSCNRAIDLVFVIDSSESINNANPLNWQQLLEFVNKIVSMRTIGSNDTRVGVVRYSTDVVSWIYLNSYDNKDDLMKAIARIPYDGKSTNIAGGILQMRSVQFTAAHGDRPGVPNVAIVVTDGVSIIRPECTIPEAEQAHKQGIAMFSIGVTSKVNSAEVIGISSPPHTPNTYVFFAQDFSNVDNIATKIFNATCNARPPPGSAVSPTPATPCEYVNIHYFLAPQQKVSSHAAQYPDCLNKHVCTPSNRMA</sequence>
<dbReference type="PRINTS" id="PR00453">
    <property type="entry name" value="VWFADOMAIN"/>
</dbReference>
<dbReference type="SMART" id="SM00327">
    <property type="entry name" value="VWA"/>
    <property type="match status" value="1"/>
</dbReference>
<organism evidence="2 3">
    <name type="scientific">Ridgeia piscesae</name>
    <name type="common">Tubeworm</name>
    <dbReference type="NCBI Taxonomy" id="27915"/>
    <lineage>
        <taxon>Eukaryota</taxon>
        <taxon>Metazoa</taxon>
        <taxon>Spiralia</taxon>
        <taxon>Lophotrochozoa</taxon>
        <taxon>Annelida</taxon>
        <taxon>Polychaeta</taxon>
        <taxon>Sedentaria</taxon>
        <taxon>Canalipalpata</taxon>
        <taxon>Sabellida</taxon>
        <taxon>Siboglinidae</taxon>
        <taxon>Ridgeia</taxon>
    </lineage>
</organism>
<dbReference type="PANTHER" id="PTHR24020">
    <property type="entry name" value="COLLAGEN ALPHA"/>
    <property type="match status" value="1"/>
</dbReference>
<dbReference type="Proteomes" id="UP001209878">
    <property type="component" value="Unassembled WGS sequence"/>
</dbReference>
<dbReference type="InterPro" id="IPR002035">
    <property type="entry name" value="VWF_A"/>
</dbReference>
<keyword evidence="3" id="KW-1185">Reference proteome</keyword>